<evidence type="ECO:0000256" key="1">
    <source>
        <dbReference type="ARBA" id="ARBA00010211"/>
    </source>
</evidence>
<dbReference type="SUPFAM" id="SSF56529">
    <property type="entry name" value="FAH"/>
    <property type="match status" value="1"/>
</dbReference>
<protein>
    <submittedName>
        <fullName evidence="4">2-keto-4-pentenoate hydratase/2-oxohepta-3-ene-1,7-dioic acid hydratase (Catechol pathway)</fullName>
    </submittedName>
</protein>
<dbReference type="Pfam" id="PF01557">
    <property type="entry name" value="FAA_hydrolase"/>
    <property type="match status" value="1"/>
</dbReference>
<dbReference type="FunFam" id="3.90.850.10:FF:000002">
    <property type="entry name" value="2-hydroxyhepta-2,4-diene-1,7-dioate isomerase"/>
    <property type="match status" value="1"/>
</dbReference>
<dbReference type="PANTHER" id="PTHR42796:SF4">
    <property type="entry name" value="FUMARYLACETOACETATE HYDROLASE DOMAIN-CONTAINING PROTEIN 2A"/>
    <property type="match status" value="1"/>
</dbReference>
<proteinExistence type="inferred from homology"/>
<dbReference type="Gene3D" id="3.90.850.10">
    <property type="entry name" value="Fumarylacetoacetase-like, C-terminal domain"/>
    <property type="match status" value="1"/>
</dbReference>
<keyword evidence="2" id="KW-0479">Metal-binding</keyword>
<accession>A0A1T4SQJ0</accession>
<dbReference type="Proteomes" id="UP000190135">
    <property type="component" value="Unassembled WGS sequence"/>
</dbReference>
<reference evidence="4 5" key="1">
    <citation type="submission" date="2017-02" db="EMBL/GenBank/DDBJ databases">
        <authorList>
            <person name="Peterson S.W."/>
        </authorList>
    </citation>
    <scope>NUCLEOTIDE SEQUENCE [LARGE SCALE GENOMIC DNA]</scope>
    <source>
        <strain evidence="4 5">USBA 369</strain>
    </source>
</reference>
<dbReference type="STRING" id="1365950.SAMN05428963_1139"/>
<evidence type="ECO:0000259" key="3">
    <source>
        <dbReference type="Pfam" id="PF01557"/>
    </source>
</evidence>
<dbReference type="EMBL" id="FUXL01000013">
    <property type="protein sequence ID" value="SKA30416.1"/>
    <property type="molecule type" value="Genomic_DNA"/>
</dbReference>
<feature type="domain" description="Fumarylacetoacetase-like C-terminal" evidence="3">
    <location>
        <begin position="74"/>
        <end position="277"/>
    </location>
</feature>
<dbReference type="GO" id="GO:0019752">
    <property type="term" value="P:carboxylic acid metabolic process"/>
    <property type="evidence" value="ECO:0007669"/>
    <property type="project" value="UniProtKB-ARBA"/>
</dbReference>
<organism evidence="4 5">
    <name type="scientific">Consotaella salsifontis</name>
    <dbReference type="NCBI Taxonomy" id="1365950"/>
    <lineage>
        <taxon>Bacteria</taxon>
        <taxon>Pseudomonadati</taxon>
        <taxon>Pseudomonadota</taxon>
        <taxon>Alphaproteobacteria</taxon>
        <taxon>Hyphomicrobiales</taxon>
        <taxon>Aurantimonadaceae</taxon>
        <taxon>Consotaella</taxon>
    </lineage>
</organism>
<dbReference type="GO" id="GO:0016853">
    <property type="term" value="F:isomerase activity"/>
    <property type="evidence" value="ECO:0007669"/>
    <property type="project" value="UniProtKB-ARBA"/>
</dbReference>
<dbReference type="OrthoDB" id="5197601at2"/>
<dbReference type="AlphaFoldDB" id="A0A1T4SQJ0"/>
<keyword evidence="5" id="KW-1185">Reference proteome</keyword>
<evidence type="ECO:0000256" key="2">
    <source>
        <dbReference type="ARBA" id="ARBA00022723"/>
    </source>
</evidence>
<evidence type="ECO:0000313" key="5">
    <source>
        <dbReference type="Proteomes" id="UP000190135"/>
    </source>
</evidence>
<dbReference type="InterPro" id="IPR036663">
    <property type="entry name" value="Fumarylacetoacetase_C_sf"/>
</dbReference>
<dbReference type="InterPro" id="IPR051121">
    <property type="entry name" value="FAH"/>
</dbReference>
<dbReference type="GO" id="GO:0046872">
    <property type="term" value="F:metal ion binding"/>
    <property type="evidence" value="ECO:0007669"/>
    <property type="project" value="UniProtKB-KW"/>
</dbReference>
<sequence length="282" mass="30699">MRLVRYGETGHEKPGLIDEENHLRDLSLEVPDFSGEGLSRHQMDRIRALDVKSLPKADPSHRIGPCVGNVGNFLAVGLNYADHARETGAAIPSEPILFNKAPSCLAGPQDELILPKGSETTDWEVEIAAVIGTPALYVSQEQALDHVAGFCLCNDVSERTYQKERGGQWVKGKSFPTFGQLGPWLVTPEELEDPQSVDLWLDVNGERMQTGSTATMIFSIANVISYASQFMRLMPGDVITTGTPPGVGMGMNPKRFLKAGDIVTLGGGRLGEQRHVVKAFED</sequence>
<dbReference type="InterPro" id="IPR011234">
    <property type="entry name" value="Fumarylacetoacetase-like_C"/>
</dbReference>
<dbReference type="RefSeq" id="WP_078709516.1">
    <property type="nucleotide sequence ID" value="NZ_FUXL01000013.1"/>
</dbReference>
<comment type="similarity">
    <text evidence="1">Belongs to the FAH family.</text>
</comment>
<evidence type="ECO:0000313" key="4">
    <source>
        <dbReference type="EMBL" id="SKA30416.1"/>
    </source>
</evidence>
<name>A0A1T4SQJ0_9HYPH</name>
<dbReference type="PANTHER" id="PTHR42796">
    <property type="entry name" value="FUMARYLACETOACETATE HYDROLASE DOMAIN-CONTAINING PROTEIN 2A-RELATED"/>
    <property type="match status" value="1"/>
</dbReference>
<gene>
    <name evidence="4" type="ORF">SAMN05428963_1139</name>
</gene>